<proteinExistence type="predicted"/>
<reference evidence="1" key="1">
    <citation type="journal article" date="2015" name="Nature">
        <title>Complex archaea that bridge the gap between prokaryotes and eukaryotes.</title>
        <authorList>
            <person name="Spang A."/>
            <person name="Saw J.H."/>
            <person name="Jorgensen S.L."/>
            <person name="Zaremba-Niedzwiedzka K."/>
            <person name="Martijn J."/>
            <person name="Lind A.E."/>
            <person name="van Eijk R."/>
            <person name="Schleper C."/>
            <person name="Guy L."/>
            <person name="Ettema T.J."/>
        </authorList>
    </citation>
    <scope>NUCLEOTIDE SEQUENCE</scope>
</reference>
<sequence length="112" mass="13221">MEAWENLENEYPRFCMWCGKIRFANCVCCGHEELCTDCSIELDKLNKEGDNKMGDFRFYLWTKKLGPTHYFIVNELTTLCKMPMLGNNYPVAEETVEICEECQAERDIREED</sequence>
<dbReference type="EMBL" id="LAZR01013429">
    <property type="protein sequence ID" value="KKM21999.1"/>
    <property type="molecule type" value="Genomic_DNA"/>
</dbReference>
<protein>
    <submittedName>
        <fullName evidence="1">Uncharacterized protein</fullName>
    </submittedName>
</protein>
<dbReference type="AlphaFoldDB" id="A0A0F9IQ18"/>
<gene>
    <name evidence="1" type="ORF">LCGC14_1629800</name>
</gene>
<evidence type="ECO:0000313" key="1">
    <source>
        <dbReference type="EMBL" id="KKM21999.1"/>
    </source>
</evidence>
<name>A0A0F9IQ18_9ZZZZ</name>
<organism evidence="1">
    <name type="scientific">marine sediment metagenome</name>
    <dbReference type="NCBI Taxonomy" id="412755"/>
    <lineage>
        <taxon>unclassified sequences</taxon>
        <taxon>metagenomes</taxon>
        <taxon>ecological metagenomes</taxon>
    </lineage>
</organism>
<accession>A0A0F9IQ18</accession>
<comment type="caution">
    <text evidence="1">The sequence shown here is derived from an EMBL/GenBank/DDBJ whole genome shotgun (WGS) entry which is preliminary data.</text>
</comment>